<dbReference type="Proteomes" id="UP001160483">
    <property type="component" value="Unassembled WGS sequence"/>
</dbReference>
<gene>
    <name evidence="2" type="ORF">PBS003_LOCUS5727</name>
</gene>
<accession>A0AAU9L805</accession>
<dbReference type="AlphaFoldDB" id="A0AAU9L805"/>
<feature type="signal peptide" evidence="1">
    <location>
        <begin position="1"/>
        <end position="24"/>
    </location>
</feature>
<evidence type="ECO:0000313" key="2">
    <source>
        <dbReference type="EMBL" id="CAH0479057.1"/>
    </source>
</evidence>
<feature type="chain" id="PRO_5043448660" evidence="1">
    <location>
        <begin position="25"/>
        <end position="162"/>
    </location>
</feature>
<dbReference type="EMBL" id="CAKKTJ010000290">
    <property type="protein sequence ID" value="CAH0479057.1"/>
    <property type="molecule type" value="Genomic_DNA"/>
</dbReference>
<evidence type="ECO:0000313" key="3">
    <source>
        <dbReference type="Proteomes" id="UP001160483"/>
    </source>
</evidence>
<sequence>MKTFTLWNVLTLMVLVDRVKRARGFAGGVYNAEPEKKAKQFAEHWGATGCTSLRDMVDPICPGYGFSLCTADPVDVSGYKEMLWQNDEYNEGFLASHHGIVKVELVTRGSFMCQEFPRTLPKFLWTFSSCKQGHLCSFAFYWLAVYSPQWQIYMTFKNIFVG</sequence>
<evidence type="ECO:0000256" key="1">
    <source>
        <dbReference type="SAM" id="SignalP"/>
    </source>
</evidence>
<reference evidence="2" key="1">
    <citation type="submission" date="2021-11" db="EMBL/GenBank/DDBJ databases">
        <authorList>
            <person name="Islam A."/>
            <person name="Islam S."/>
            <person name="Flora M.S."/>
            <person name="Rahman M."/>
            <person name="Ziaur R.M."/>
            <person name="Epstein J.H."/>
            <person name="Hassan M."/>
            <person name="Klassen M."/>
            <person name="Woodard K."/>
            <person name="Webb A."/>
            <person name="Webby R.J."/>
            <person name="El Zowalaty M.E."/>
        </authorList>
    </citation>
    <scope>NUCLEOTIDE SEQUENCE</scope>
    <source>
        <strain evidence="2">Pbs3</strain>
    </source>
</reference>
<proteinExistence type="predicted"/>
<comment type="caution">
    <text evidence="2">The sequence shown here is derived from an EMBL/GenBank/DDBJ whole genome shotgun (WGS) entry which is preliminary data.</text>
</comment>
<organism evidence="2 3">
    <name type="scientific">Peronospora belbahrii</name>
    <dbReference type="NCBI Taxonomy" id="622444"/>
    <lineage>
        <taxon>Eukaryota</taxon>
        <taxon>Sar</taxon>
        <taxon>Stramenopiles</taxon>
        <taxon>Oomycota</taxon>
        <taxon>Peronosporomycetes</taxon>
        <taxon>Peronosporales</taxon>
        <taxon>Peronosporaceae</taxon>
        <taxon>Peronospora</taxon>
    </lineage>
</organism>
<name>A0AAU9L805_9STRA</name>
<keyword evidence="1" id="KW-0732">Signal</keyword>
<protein>
    <submittedName>
        <fullName evidence="2">Uncharacterized protein</fullName>
    </submittedName>
</protein>